<evidence type="ECO:0000313" key="4">
    <source>
        <dbReference type="Proteomes" id="UP000256310"/>
    </source>
</evidence>
<dbReference type="Pfam" id="PF00903">
    <property type="entry name" value="Glyoxalase"/>
    <property type="match status" value="1"/>
</dbReference>
<dbReference type="Gene3D" id="3.10.180.10">
    <property type="entry name" value="2,3-Dihydroxybiphenyl 1,2-Dioxygenase, domain 1"/>
    <property type="match status" value="2"/>
</dbReference>
<dbReference type="EMBL" id="QRDP01000004">
    <property type="protein sequence ID" value="RED16342.1"/>
    <property type="molecule type" value="Genomic_DNA"/>
</dbReference>
<dbReference type="SUPFAM" id="SSF54593">
    <property type="entry name" value="Glyoxalase/Bleomycin resistance protein/Dihydroxybiphenyl dioxygenase"/>
    <property type="match status" value="1"/>
</dbReference>
<name>A0A3D9FFK0_9SPHN</name>
<evidence type="ECO:0000256" key="1">
    <source>
        <dbReference type="SAM" id="MobiDB-lite"/>
    </source>
</evidence>
<dbReference type="CDD" id="cd07237">
    <property type="entry name" value="BphC1-RGP6_C_like"/>
    <property type="match status" value="1"/>
</dbReference>
<dbReference type="InterPro" id="IPR029068">
    <property type="entry name" value="Glyas_Bleomycin-R_OHBP_Dase"/>
</dbReference>
<keyword evidence="3" id="KW-0223">Dioxygenase</keyword>
<dbReference type="InterPro" id="IPR037523">
    <property type="entry name" value="VOC_core"/>
</dbReference>
<feature type="domain" description="VOC" evidence="2">
    <location>
        <begin position="164"/>
        <end position="282"/>
    </location>
</feature>
<comment type="caution">
    <text evidence="3">The sequence shown here is derived from an EMBL/GenBank/DDBJ whole genome shotgun (WGS) entry which is preliminary data.</text>
</comment>
<proteinExistence type="predicted"/>
<feature type="domain" description="VOC" evidence="2">
    <location>
        <begin position="5"/>
        <end position="142"/>
    </location>
</feature>
<dbReference type="CDD" id="cd07252">
    <property type="entry name" value="BphC1-RGP6_N_like"/>
    <property type="match status" value="1"/>
</dbReference>
<feature type="region of interest" description="Disordered" evidence="1">
    <location>
        <begin position="37"/>
        <end position="57"/>
    </location>
</feature>
<dbReference type="AlphaFoldDB" id="A0A3D9FFK0"/>
<sequence length="326" mass="35163">MKIKSLGYIGIGSTDPNAWLTFGTEVLGMMPARAIPGEGWGGPGDNEAASGKPGTAPDGSVYLKMDERQWRIAVHPTDGSRDLLYMGLELDGPLELEAGIVELREAGHAVREGSPDDAFGRAVTAIAYCEDPSGNPIELYYGPTTDYKFASPVPGLEFVAGHLGVGHFNLFVNDQPACFDFYTRLLGFKLSDYIRYGPDAALQFLRCNERHHSLAMVDLGGGNALQHMLVEMATIDDVGMALDRARQSGVAVVSSLGRHRNDGMLSFYMRSPGNFDVEIGCGGKRLDETWSPNEFCEGDVWGHDGLVEAVIEAGEAARQRNAEGSS</sequence>
<dbReference type="GO" id="GO:0051213">
    <property type="term" value="F:dioxygenase activity"/>
    <property type="evidence" value="ECO:0007669"/>
    <property type="project" value="UniProtKB-KW"/>
</dbReference>
<keyword evidence="4" id="KW-1185">Reference proteome</keyword>
<dbReference type="RefSeq" id="WP_116235760.1">
    <property type="nucleotide sequence ID" value="NZ_QRDP01000004.1"/>
</dbReference>
<dbReference type="Proteomes" id="UP000256310">
    <property type="component" value="Unassembled WGS sequence"/>
</dbReference>
<organism evidence="3 4">
    <name type="scientific">Parasphingopyxis lamellibrachiae</name>
    <dbReference type="NCBI Taxonomy" id="680125"/>
    <lineage>
        <taxon>Bacteria</taxon>
        <taxon>Pseudomonadati</taxon>
        <taxon>Pseudomonadota</taxon>
        <taxon>Alphaproteobacteria</taxon>
        <taxon>Sphingomonadales</taxon>
        <taxon>Sphingomonadaceae</taxon>
        <taxon>Parasphingopyxis</taxon>
    </lineage>
</organism>
<keyword evidence="3" id="KW-0560">Oxidoreductase</keyword>
<reference evidence="3 4" key="1">
    <citation type="submission" date="2018-07" db="EMBL/GenBank/DDBJ databases">
        <title>Genomic Encyclopedia of Type Strains, Phase IV (KMG-IV): sequencing the most valuable type-strain genomes for metagenomic binning, comparative biology and taxonomic classification.</title>
        <authorList>
            <person name="Goeker M."/>
        </authorList>
    </citation>
    <scope>NUCLEOTIDE SEQUENCE [LARGE SCALE GENOMIC DNA]</scope>
    <source>
        <strain evidence="3 4">DSM 26725</strain>
    </source>
</reference>
<dbReference type="OrthoDB" id="9803142at2"/>
<dbReference type="Pfam" id="PF22632">
    <property type="entry name" value="BphC_D1"/>
    <property type="match status" value="1"/>
</dbReference>
<evidence type="ECO:0000313" key="3">
    <source>
        <dbReference type="EMBL" id="RED16342.1"/>
    </source>
</evidence>
<protein>
    <submittedName>
        <fullName evidence="3">3,4-dihydroxy-9,10-secoandrosta-1,3, 5(10)-triene-9,17-dione 4,5-dioxygenase</fullName>
    </submittedName>
</protein>
<dbReference type="PROSITE" id="PS51819">
    <property type="entry name" value="VOC"/>
    <property type="match status" value="2"/>
</dbReference>
<accession>A0A3D9FFK0</accession>
<dbReference type="InterPro" id="IPR004360">
    <property type="entry name" value="Glyas_Fos-R_dOase_dom"/>
</dbReference>
<evidence type="ECO:0000259" key="2">
    <source>
        <dbReference type="PROSITE" id="PS51819"/>
    </source>
</evidence>
<gene>
    <name evidence="3" type="ORF">DFR46_1364</name>
</gene>